<dbReference type="InterPro" id="IPR006827">
    <property type="entry name" value="Lant_deHydtase_N"/>
</dbReference>
<keyword evidence="4" id="KW-1185">Reference proteome</keyword>
<protein>
    <submittedName>
        <fullName evidence="3">Lantibiotic dehydratase</fullName>
    </submittedName>
</protein>
<sequence>MGIAFAPQLLLRLPAYPEIQYDQDLQCFLDDPFFRAAIFLASPVFYRSLKDCDFNTKKLTEKQRISLLKYVNRACFRPTPFGLFSSVSLLEWSNKDSIQFDAKQPFSVNISPDQSLLNLVTRILYSQITKIQRFEVNPTIYQSLKEYRFVRTEVDPEEKRQYRLQSTAYSGMLKNILKFSRQGRTCEEILAYISNFANTNKAESLDYFLFLLDAQVIVGQLRQNISGEDFLRLLTETGQVGPEWNFIFKLTGQRFNPVDKTAEYLQSIDHQVKLLQPALNAEKPAISVILERKLSADCIGYQIQSQIRDGLFALHCLSYTKAMPTMENFSKEFERHFGGQRLPLLSCFDPEQGINYQKPALESPNILLETLRVRHKETTDQNANWGSAHVYLMNRWIEAERNCRQNICLTKDGLQKLKNETQKFQTLGLSILFRRSGDKIYLESAGGTNACALLGRFTVASPEMAEAATNMAKDLEQRNLHLVFAELLHLTDPHHDNINRRKHIWSYEIPITAASTLPADQRIELRDLYVEVISGKVYLWSEALKKYVIPRLSSAYNHSLNKLPLFRFMVDLGYQYGDSDLTFDLSRFFPGLDHYPRVEYERCILSPATWVLREPDLLPLQGKDEMEALHAYRELAVEKNIPEVFLLTEADHQLRLYRDRGDDITLFLKFVRTRREIVLLEYLGNHDETSLVKDPAGRSFIAQYNTFVVPDEPIPFPVSIATNSKVPLTVRKFMPGTEWLYLKIYTPAQRMSKLLVNLWPFIRKNYHNGTIENWFFVRYEDHAPHLRLRLKTHPKNISDILVALNGLLGKQVEQHMIREYHLDTYHRELERYQAAGIALTEEFFWASSVFTIEHLQRGRNFFPPYLVAIRTVIAIAEMFISDRKVLADYFKDSYDALAAEFDGTKNRTELDLKYRELSGFIQQVFDDEAFDVRNQFGSAYKNLMIIAKQISEAVGEGDHNSYLNSILHLHMNRLFTDQQRKQEMVVYYMLYKFIKSEIARNKQGNH</sequence>
<feature type="domain" description="Lantibiotic dehydratase N-terminal" evidence="1">
    <location>
        <begin position="31"/>
        <end position="662"/>
    </location>
</feature>
<dbReference type="InterPro" id="IPR023809">
    <property type="entry name" value="Thiopep_bacteriocin_synth_dom"/>
</dbReference>
<evidence type="ECO:0000313" key="4">
    <source>
        <dbReference type="Proteomes" id="UP001324380"/>
    </source>
</evidence>
<dbReference type="Pfam" id="PF04738">
    <property type="entry name" value="Lant_dehydr_N"/>
    <property type="match status" value="1"/>
</dbReference>
<name>A0ABZ0TRL5_9SPHI</name>
<evidence type="ECO:0000259" key="2">
    <source>
        <dbReference type="Pfam" id="PF14028"/>
    </source>
</evidence>
<proteinExistence type="predicted"/>
<dbReference type="Proteomes" id="UP001324380">
    <property type="component" value="Chromosome"/>
</dbReference>
<gene>
    <name evidence="3" type="ORF">SNE25_04565</name>
</gene>
<evidence type="ECO:0000259" key="1">
    <source>
        <dbReference type="Pfam" id="PF04738"/>
    </source>
</evidence>
<evidence type="ECO:0000313" key="3">
    <source>
        <dbReference type="EMBL" id="WPU94793.1"/>
    </source>
</evidence>
<reference evidence="3 4" key="1">
    <citation type="submission" date="2023-11" db="EMBL/GenBank/DDBJ databases">
        <title>Analysis of the Genomes of Mucilaginibacter gossypii cycad 4 and M. sabulilitoris SNA2: microbes with the potential for plant growth promotion.</title>
        <authorList>
            <person name="Hirsch A.M."/>
            <person name="Humm E."/>
            <person name="Rubbi M."/>
            <person name="Del Vecchio G."/>
            <person name="Ha S.M."/>
            <person name="Pellegrini M."/>
            <person name="Gunsalus R.P."/>
        </authorList>
    </citation>
    <scope>NUCLEOTIDE SEQUENCE [LARGE SCALE GENOMIC DNA]</scope>
    <source>
        <strain evidence="3 4">SNA2</strain>
    </source>
</reference>
<dbReference type="Pfam" id="PF14028">
    <property type="entry name" value="Lant_dehydr_C"/>
    <property type="match status" value="1"/>
</dbReference>
<accession>A0ABZ0TRL5</accession>
<feature type="domain" description="Thiopeptide-type bacteriocin biosynthesis" evidence="2">
    <location>
        <begin position="739"/>
        <end position="993"/>
    </location>
</feature>
<dbReference type="RefSeq" id="WP_321563908.1">
    <property type="nucleotide sequence ID" value="NZ_CP139558.1"/>
</dbReference>
<dbReference type="EMBL" id="CP139558">
    <property type="protein sequence ID" value="WPU94793.1"/>
    <property type="molecule type" value="Genomic_DNA"/>
</dbReference>
<dbReference type="NCBIfam" id="TIGR03891">
    <property type="entry name" value="thiopep_ocin"/>
    <property type="match status" value="1"/>
</dbReference>
<organism evidence="3 4">
    <name type="scientific">Mucilaginibacter sabulilitoris</name>
    <dbReference type="NCBI Taxonomy" id="1173583"/>
    <lineage>
        <taxon>Bacteria</taxon>
        <taxon>Pseudomonadati</taxon>
        <taxon>Bacteroidota</taxon>
        <taxon>Sphingobacteriia</taxon>
        <taxon>Sphingobacteriales</taxon>
        <taxon>Sphingobacteriaceae</taxon>
        <taxon>Mucilaginibacter</taxon>
    </lineage>
</organism>